<evidence type="ECO:0000313" key="3">
    <source>
        <dbReference type="Proteomes" id="UP000234632"/>
    </source>
</evidence>
<dbReference type="Proteomes" id="UP000234632">
    <property type="component" value="Unassembled WGS sequence"/>
</dbReference>
<organism evidence="2 3">
    <name type="scientific">Kocuria flava</name>
    <dbReference type="NCBI Taxonomy" id="446860"/>
    <lineage>
        <taxon>Bacteria</taxon>
        <taxon>Bacillati</taxon>
        <taxon>Actinomycetota</taxon>
        <taxon>Actinomycetes</taxon>
        <taxon>Micrococcales</taxon>
        <taxon>Micrococcaceae</taxon>
        <taxon>Kocuria</taxon>
    </lineage>
</organism>
<dbReference type="RefSeq" id="WP_101851979.1">
    <property type="nucleotide sequence ID" value="NZ_LOMZ01000001.1"/>
</dbReference>
<protein>
    <submittedName>
        <fullName evidence="2">Uncharacterized protein</fullName>
    </submittedName>
</protein>
<reference evidence="2 3" key="1">
    <citation type="submission" date="2015-12" db="EMBL/GenBank/DDBJ databases">
        <authorList>
            <person name="Shamseldin A."/>
            <person name="Moawad H."/>
            <person name="Abd El-Rahim W.M."/>
            <person name="Sadowsky M.J."/>
        </authorList>
    </citation>
    <scope>NUCLEOTIDE SEQUENCE [LARGE SCALE GENOMIC DNA]</scope>
    <source>
        <strain evidence="2 3">S43</strain>
    </source>
</reference>
<evidence type="ECO:0000256" key="1">
    <source>
        <dbReference type="SAM" id="MobiDB-lite"/>
    </source>
</evidence>
<gene>
    <name evidence="2" type="ORF">AUQ48_09170</name>
</gene>
<feature type="region of interest" description="Disordered" evidence="1">
    <location>
        <begin position="1"/>
        <end position="27"/>
    </location>
</feature>
<accession>A0A2N4T2B3</accession>
<evidence type="ECO:0000313" key="2">
    <source>
        <dbReference type="EMBL" id="PLC12379.1"/>
    </source>
</evidence>
<proteinExistence type="predicted"/>
<comment type="caution">
    <text evidence="2">The sequence shown here is derived from an EMBL/GenBank/DDBJ whole genome shotgun (WGS) entry which is preliminary data.</text>
</comment>
<feature type="compositionally biased region" description="Polar residues" evidence="1">
    <location>
        <begin position="1"/>
        <end position="10"/>
    </location>
</feature>
<dbReference type="EMBL" id="LOMZ01000001">
    <property type="protein sequence ID" value="PLC12379.1"/>
    <property type="molecule type" value="Genomic_DNA"/>
</dbReference>
<feature type="region of interest" description="Disordered" evidence="1">
    <location>
        <begin position="81"/>
        <end position="122"/>
    </location>
</feature>
<feature type="compositionally biased region" description="Basic and acidic residues" evidence="1">
    <location>
        <begin position="113"/>
        <end position="122"/>
    </location>
</feature>
<feature type="compositionally biased region" description="Acidic residues" evidence="1">
    <location>
        <begin position="81"/>
        <end position="91"/>
    </location>
</feature>
<dbReference type="AlphaFoldDB" id="A0A2N4T2B3"/>
<sequence length="122" mass="12225">MSTSPSTGAPSETPGDAGGPPATVVDLTAGPAQITPLEVDGETRYALDLPSEHLDDDDLESLAVALHATHSGQAVLVDLEDYAGAEEEAAPGEDAVPGEDAAPGKNPGPGEHAAPEEHTGPR</sequence>
<name>A0A2N4T2B3_9MICC</name>